<feature type="compositionally biased region" description="Low complexity" evidence="1">
    <location>
        <begin position="1"/>
        <end position="30"/>
    </location>
</feature>
<evidence type="ECO:0000313" key="3">
    <source>
        <dbReference type="Proteomes" id="UP000279259"/>
    </source>
</evidence>
<proteinExistence type="predicted"/>
<sequence>MPPRPLSSSPKASSKPISTPSSPSLSPSSHSHVRLAGPSPASASLNHTLAGPALAPSPALSPSSSSSRRSSPEQEQDRAEALLDMAIALVDSALDMLYRHIRTDGQLRQDSVLLPGGSVGKHLRHVIETYHAFLLPLQPSSPTPPPGPLEINYDAILPSTRHPIARSLPVCTEAMTTIRDDLRKWGERAGTAGETGSGTGTGMGGGLAEELRREVRLVAITPTRQEMKSTIGRELWFCSLHAIHHFSMLRTIAVHELGIDLPVEFGTAPSTLLYRERNKASTVGGKGSKTQAPAVRSKL</sequence>
<reference evidence="2 3" key="1">
    <citation type="submission" date="2018-11" db="EMBL/GenBank/DDBJ databases">
        <title>Genome sequence of Saitozyma podzolica DSM 27192.</title>
        <authorList>
            <person name="Aliyu H."/>
            <person name="Gorte O."/>
            <person name="Ochsenreither K."/>
        </authorList>
    </citation>
    <scope>NUCLEOTIDE SEQUENCE [LARGE SCALE GENOMIC DNA]</scope>
    <source>
        <strain evidence="2 3">DSM 27192</strain>
    </source>
</reference>
<dbReference type="PANTHER" id="PTHR39473:SF1">
    <property type="entry name" value="DINB-LIKE DOMAIN-CONTAINING PROTEIN"/>
    <property type="match status" value="1"/>
</dbReference>
<accession>A0A427YW93</accession>
<dbReference type="AlphaFoldDB" id="A0A427YW93"/>
<dbReference type="PANTHER" id="PTHR39473">
    <property type="match status" value="1"/>
</dbReference>
<dbReference type="STRING" id="1890683.A0A427YW93"/>
<gene>
    <name evidence="2" type="ORF">EHS25_000444</name>
</gene>
<protein>
    <recommendedName>
        <fullName evidence="4">DinB-like domain-containing protein</fullName>
    </recommendedName>
</protein>
<dbReference type="Proteomes" id="UP000279259">
    <property type="component" value="Unassembled WGS sequence"/>
</dbReference>
<feature type="region of interest" description="Disordered" evidence="1">
    <location>
        <begin position="1"/>
        <end position="78"/>
    </location>
</feature>
<evidence type="ECO:0000313" key="2">
    <source>
        <dbReference type="EMBL" id="RSH95357.1"/>
    </source>
</evidence>
<dbReference type="OrthoDB" id="5564877at2759"/>
<keyword evidence="3" id="KW-1185">Reference proteome</keyword>
<evidence type="ECO:0000256" key="1">
    <source>
        <dbReference type="SAM" id="MobiDB-lite"/>
    </source>
</evidence>
<dbReference type="EMBL" id="RSCD01000001">
    <property type="protein sequence ID" value="RSH95357.1"/>
    <property type="molecule type" value="Genomic_DNA"/>
</dbReference>
<comment type="caution">
    <text evidence="2">The sequence shown here is derived from an EMBL/GenBank/DDBJ whole genome shotgun (WGS) entry which is preliminary data.</text>
</comment>
<feature type="region of interest" description="Disordered" evidence="1">
    <location>
        <begin position="279"/>
        <end position="299"/>
    </location>
</feature>
<name>A0A427YW93_9TREE</name>
<feature type="compositionally biased region" description="Low complexity" evidence="1">
    <location>
        <begin position="52"/>
        <end position="69"/>
    </location>
</feature>
<organism evidence="2 3">
    <name type="scientific">Saitozyma podzolica</name>
    <dbReference type="NCBI Taxonomy" id="1890683"/>
    <lineage>
        <taxon>Eukaryota</taxon>
        <taxon>Fungi</taxon>
        <taxon>Dikarya</taxon>
        <taxon>Basidiomycota</taxon>
        <taxon>Agaricomycotina</taxon>
        <taxon>Tremellomycetes</taxon>
        <taxon>Tremellales</taxon>
        <taxon>Trimorphomycetaceae</taxon>
        <taxon>Saitozyma</taxon>
    </lineage>
</organism>
<evidence type="ECO:0008006" key="4">
    <source>
        <dbReference type="Google" id="ProtNLM"/>
    </source>
</evidence>